<sequence>MKKHLTYSGLVLLFFSLWFPTASAQSVLSSGSWYKVAIIEEGIYKVDAGVLKKLGINRKDIDPRNLAIYGNAYNGMLSQSNSAERPQDLIENARQGVGFEDGVFDKEDYFLFYGKPAYGLSFDADTKDFAYQNNIYSDSAFYFITIKDEPALNLESSSTGNSTGQWQESYLRLQVHELEETNVLETGRDWFGERVSALYSDVNINFDSEGLIAGPLKLYVSVASQATVGSQFSFSIGGQSFGETRLTAVSGETYDTWVDVKADTLQLDNYSGANFNMLVKFSLDEGTARGYVDYVNLVSRHALNLNHRLLSVYVEETGGLKIEGPGASAQAWDVSSPTRPKQKVINATQQSMTFGVQEGQHIIAFDNRHIQSPISKERIRNQNLRAMPSADVLYITHPSFLYPTQRLAEHRLQHDGLKTEVVTIDQIYNEFSSGRQDVVAIRDFIRHHYVSTGQLKYVTLVGDCSYDYKKYTRNHKNFVPVYEARNSVHRLYSYSSEDFYGFMEEDEGEWIENSQGDHTLDIGVGRIPVASYEEAMDYVNKVIRYETSSFSFGPWKNKVVYFADDGDFNIHQRDADRLSAIVDTASQEFNVRKVFLDQFEQEGEIGFQTSPRASQALIDALEKGSFLVNYTGHGNEFVLADEDVLTEEMIDQLTNRNQLPFFVTATCQFGKYDDPALVSGGEKMLLSPQGGAIALLTSTRAVVASSNYTINRSFYEAFTKKESGQYRRLGDIMMETKNNSLVGPKNRNYALLGDASMRLAFPSSQVRLTSINDKSIDQLDTLSALGVYTISGQIENDGILESSFKGTVKISIYDEPASYQTLGDESVASEYEQRDILLFQGEASVENGLFSTEVILSRDMELTYGKGKINFYALNDSSNWDAAGSFTEVIVGGLASVDSDNSPPLATIYFDDVDYQEGDRLGRNPLLLVRLKDESGINVSKLNNQGITASLDGSDPFDLNDFYFGSVDDYQEGWVMFPFSSLDKGEHELVLTAYDNHGNEVVQSARFVVSDHKSLEISEFINYPNPMQDITTFSFSHDRAGEDLDISLSITNLQGQLILHEQFEVYNASNPVDDIHWNGKDLSGNKVKKGIYIYKLIIQSRIDGASTSISRKLVISD</sequence>
<dbReference type="InterPro" id="IPR029031">
    <property type="entry name" value="Gingipain_N_sf"/>
</dbReference>
<reference evidence="4 5" key="1">
    <citation type="submission" date="2022-10" db="EMBL/GenBank/DDBJ databases">
        <title>Comparative genomics and taxonomic characterization of three novel marine species of genus Reichenbachiella exhibiting antioxidant and polysaccharide degradation activities.</title>
        <authorList>
            <person name="Muhammad N."/>
            <person name="Lee Y.-J."/>
            <person name="Ko J."/>
            <person name="Kim S.-G."/>
        </authorList>
    </citation>
    <scope>NUCLEOTIDE SEQUENCE [LARGE SCALE GENOMIC DNA]</scope>
    <source>
        <strain evidence="4 5">ABR2-5</strain>
    </source>
</reference>
<dbReference type="CDD" id="cd02258">
    <property type="entry name" value="Peptidase_C25_N"/>
    <property type="match status" value="1"/>
</dbReference>
<feature type="signal peptide" evidence="2">
    <location>
        <begin position="1"/>
        <end position="24"/>
    </location>
</feature>
<evidence type="ECO:0000256" key="1">
    <source>
        <dbReference type="ARBA" id="ARBA00022729"/>
    </source>
</evidence>
<name>A0ABT3CWV8_9BACT</name>
<organism evidence="4 5">
    <name type="scientific">Reichenbachiella ulvae</name>
    <dbReference type="NCBI Taxonomy" id="2980104"/>
    <lineage>
        <taxon>Bacteria</taxon>
        <taxon>Pseudomonadati</taxon>
        <taxon>Bacteroidota</taxon>
        <taxon>Cytophagia</taxon>
        <taxon>Cytophagales</taxon>
        <taxon>Reichenbachiellaceae</taxon>
        <taxon>Reichenbachiella</taxon>
    </lineage>
</organism>
<dbReference type="NCBIfam" id="TIGR04183">
    <property type="entry name" value="Por_Secre_tail"/>
    <property type="match status" value="1"/>
</dbReference>
<proteinExistence type="predicted"/>
<dbReference type="RefSeq" id="WP_264138939.1">
    <property type="nucleotide sequence ID" value="NZ_JAOYOD010000001.1"/>
</dbReference>
<accession>A0ABT3CWV8</accession>
<evidence type="ECO:0000256" key="2">
    <source>
        <dbReference type="SAM" id="SignalP"/>
    </source>
</evidence>
<dbReference type="Pfam" id="PF01364">
    <property type="entry name" value="Peptidase_C25"/>
    <property type="match status" value="1"/>
</dbReference>
<evidence type="ECO:0000313" key="5">
    <source>
        <dbReference type="Proteomes" id="UP001300692"/>
    </source>
</evidence>
<dbReference type="Gene3D" id="3.40.50.1460">
    <property type="match status" value="1"/>
</dbReference>
<keyword evidence="5" id="KW-1185">Reference proteome</keyword>
<feature type="domain" description="Gingipain" evidence="3">
    <location>
        <begin position="393"/>
        <end position="759"/>
    </location>
</feature>
<dbReference type="Gene3D" id="3.40.50.10390">
    <property type="entry name" value="Gingipain r, domain 1"/>
    <property type="match status" value="1"/>
</dbReference>
<feature type="chain" id="PRO_5045683333" evidence="2">
    <location>
        <begin position="25"/>
        <end position="1117"/>
    </location>
</feature>
<dbReference type="SUPFAM" id="SSF52129">
    <property type="entry name" value="Caspase-like"/>
    <property type="match status" value="1"/>
</dbReference>
<dbReference type="NCBIfam" id="NF033707">
    <property type="entry name" value="T9SS_sortase"/>
    <property type="match status" value="1"/>
</dbReference>
<gene>
    <name evidence="4" type="primary">porU</name>
    <name evidence="4" type="ORF">N7U62_15635</name>
</gene>
<comment type="caution">
    <text evidence="4">The sequence shown here is derived from an EMBL/GenBank/DDBJ whole genome shotgun (WGS) entry which is preliminary data.</text>
</comment>
<evidence type="ECO:0000313" key="4">
    <source>
        <dbReference type="EMBL" id="MCV9388112.1"/>
    </source>
</evidence>
<dbReference type="InterPro" id="IPR001769">
    <property type="entry name" value="Gingipain"/>
</dbReference>
<dbReference type="Proteomes" id="UP001300692">
    <property type="component" value="Unassembled WGS sequence"/>
</dbReference>
<dbReference type="Gene3D" id="2.60.40.4070">
    <property type="match status" value="1"/>
</dbReference>
<dbReference type="InterPro" id="IPR029030">
    <property type="entry name" value="Caspase-like_dom_sf"/>
</dbReference>
<dbReference type="EMBL" id="JAOYOD010000001">
    <property type="protein sequence ID" value="MCV9388112.1"/>
    <property type="molecule type" value="Genomic_DNA"/>
</dbReference>
<evidence type="ECO:0000259" key="3">
    <source>
        <dbReference type="Pfam" id="PF01364"/>
    </source>
</evidence>
<protein>
    <submittedName>
        <fullName evidence="4">Type IX secretion system sortase PorU</fullName>
    </submittedName>
</protein>
<keyword evidence="1 2" id="KW-0732">Signal</keyword>
<dbReference type="InterPro" id="IPR026444">
    <property type="entry name" value="Secre_tail"/>
</dbReference>